<dbReference type="InterPro" id="IPR029058">
    <property type="entry name" value="AB_hydrolase_fold"/>
</dbReference>
<proteinExistence type="predicted"/>
<accession>A0AAD9GWZ5</accession>
<dbReference type="PANTHER" id="PTHR22538:SF1">
    <property type="entry name" value="VWFD DOMAIN-CONTAINING PROTEIN"/>
    <property type="match status" value="1"/>
</dbReference>
<dbReference type="Gene3D" id="3.40.50.1820">
    <property type="entry name" value="alpha/beta hydrolase"/>
    <property type="match status" value="3"/>
</dbReference>
<reference evidence="1" key="1">
    <citation type="submission" date="2023-08" db="EMBL/GenBank/DDBJ databases">
        <title>Reference Genome Resource for the Citrus Pathogen Phytophthora citrophthora.</title>
        <authorList>
            <person name="Moller H."/>
            <person name="Coetzee B."/>
            <person name="Rose L.J."/>
            <person name="Van Niekerk J.M."/>
        </authorList>
    </citation>
    <scope>NUCLEOTIDE SEQUENCE</scope>
    <source>
        <strain evidence="1">STE-U-9442</strain>
    </source>
</reference>
<dbReference type="EMBL" id="JASMQC010000004">
    <property type="protein sequence ID" value="KAK1946080.1"/>
    <property type="molecule type" value="Genomic_DNA"/>
</dbReference>
<evidence type="ECO:0000313" key="2">
    <source>
        <dbReference type="Proteomes" id="UP001259832"/>
    </source>
</evidence>
<name>A0AAD9GWZ5_9STRA</name>
<sequence length="1674" mass="175787">MTKQELTFKFAFSQATSCKTSTRFERHKESMLLFKSPNRVLTLALFAILAIATTLVSANEHTSLRVDQDEHPQRRLAASLADAPSLRLQFTLKRSSMNIYGQSQFYLFANPVLSSDNTSVLYDGYAAFMDGTTDYTFMLVNGIAYFITATVGDTSGSQNAQCLSSSLLPPLNDIISALNGATAISSAAAGSDTITCPSGDLFQATLGDATFVICSSGSDGFTIYGSDLDIAVEYLDSPVTITAPTLSGDAALSCETVVTATSVSDTALALLTGQTISSSSRRNLQSGTTTTLASSSCSCKSTRRPCIFFHGLGSSTEQTTLQSSSSYFGDLSKSAPCCSSIKYAQLNTVNSAWTDATLQQKVCNFALSVSGTSSSSSKTIADTIIVTHSMGGLMVAGALANGRCKFASSTTWVSLSAPMTGSMGADYLENACSGSNGFLQAVANLIGQCPANNAIGAMTYQNGEHSTSSLNSAYVAAQSAFRSNVDAALCSDNYSGLLSTDQVVYKLAGSVIPHKSKQNDGVVEYQSCAGGLSTSKFGNTYSNTFYLTGLNHADSAFRHGDALIVNSQKPVKWFECLLMLLFKSPNRVLTLALFAILAIATTLVSANEHTSLRVDQDEHPQRRLAASLADAPSLRLQFTLKRSSMNIYGQSQFYLFANPVLSSDNTSVLYDGYAAFMDGTTDYTFMLVNGIAYFITATVGDTSGSQNAQCLSSSLLPPLNDIISALNGATAISSAAAGSDTITCPSGDLFQATLGDATFVICSSGSDGFTIYGSDLDIAVEYLDSPVTITAPTLSGDAALSCETVVTATSVSDTALALLTGQTISSSSRRKLKTQATTTLASSSCSCQSTPRPCIFFHGLGSDTEETTLQTTSSYFGDLSDSAPCCSSIKYAVLNTVDYAWTDATLQQKVCNFAISVSSTSSSSSKTIADTIVVTHSMGGLMMAGAIANSRCSLASSSTWVSLSAPMTGSMGADYLQNACSGSNVFLQAVANLVGQCPASTAVVALSYEDESYSTSALNTAYSAAQTAFRANVDAAMCSDNYSGLLSVYQAEYKLAGAVIPHKSDENDGIVEYQSCAGGLSTSKFGTTYDDTFYLTGLNHIDTTFRNGDALIVNSQKPVKWFECLLMFLFKSPNRVLTLALFAILAIATTLVSANEHTSLRVDQDEHPQRRLAASLADAPSLRLQFTLKRSSMNIYGQSQFYLFANPVLSSDNTSVLYDGYAAFMDGTTDYTFMLVNGIAYFITATVGDTSGSQNAQCLSSSLLPPLNDIISALNGATAISSAAAGSDTITCPSGDLFQATLGDATFVICSSGSDGFTIYGSDLDIAVEYLDSPVTITAPTLSGDAALSCETVVTATSVSDTALALLTGQTISSSSRRKLKTQATTTLASSSCSCQSTPRPCIFFHGLGSDTEETTLQTTSSYFGDLSDSAPCCSSIKYAVLNTVDYAWTDATLQQKVCNFAISVSSTSSSSSKTIADTIVVTHSMGGLMMAGAIANSRCSLASSSTWVSLSAPMTGSMGADYLQNACSGSNVFLQAVANLVGQCPANTAVLGLSYEDESYSTTSLNTAYAAAQSAFQSNVDAAMCSDNYSGLLSLYQAVYKLAGAVIPHKSDENDGIVEYQSCAGGLSTSKFGNTYDDTFYVTGLNHADTAFRNGDALIVNSQKPVKWFECLL</sequence>
<evidence type="ECO:0000313" key="1">
    <source>
        <dbReference type="EMBL" id="KAK1946080.1"/>
    </source>
</evidence>
<dbReference type="PANTHER" id="PTHR22538">
    <property type="entry name" value="CILIA- AND FLAGELLA-ASSOCIATED PROTEIN 74"/>
    <property type="match status" value="1"/>
</dbReference>
<organism evidence="1 2">
    <name type="scientific">Phytophthora citrophthora</name>
    <dbReference type="NCBI Taxonomy" id="4793"/>
    <lineage>
        <taxon>Eukaryota</taxon>
        <taxon>Sar</taxon>
        <taxon>Stramenopiles</taxon>
        <taxon>Oomycota</taxon>
        <taxon>Peronosporomycetes</taxon>
        <taxon>Peronosporales</taxon>
        <taxon>Peronosporaceae</taxon>
        <taxon>Phytophthora</taxon>
    </lineage>
</organism>
<dbReference type="Proteomes" id="UP001259832">
    <property type="component" value="Unassembled WGS sequence"/>
</dbReference>
<keyword evidence="2" id="KW-1185">Reference proteome</keyword>
<gene>
    <name evidence="1" type="ORF">P3T76_003128</name>
</gene>
<comment type="caution">
    <text evidence="1">The sequence shown here is derived from an EMBL/GenBank/DDBJ whole genome shotgun (WGS) entry which is preliminary data.</text>
</comment>
<protein>
    <submittedName>
        <fullName evidence="1">Uncharacterized protein</fullName>
    </submittedName>
</protein>
<dbReference type="SUPFAM" id="SSF53474">
    <property type="entry name" value="alpha/beta-Hydrolases"/>
    <property type="match status" value="1"/>
</dbReference>